<dbReference type="EMBL" id="CP015622">
    <property type="protein sequence ID" value="ANE04539.1"/>
    <property type="molecule type" value="Genomic_DNA"/>
</dbReference>
<dbReference type="Pfam" id="PF00528">
    <property type="entry name" value="BPD_transp_1"/>
    <property type="match status" value="2"/>
</dbReference>
<dbReference type="NCBIfam" id="TIGR01097">
    <property type="entry name" value="PhnE"/>
    <property type="match status" value="2"/>
</dbReference>
<keyword evidence="6 7" id="KW-0472">Membrane</keyword>
<evidence type="ECO:0000256" key="3">
    <source>
        <dbReference type="ARBA" id="ARBA00022475"/>
    </source>
</evidence>
<dbReference type="KEGG" id="ccjz:ccrud_10220"/>
<accession>A0A172QV05</accession>
<dbReference type="PROSITE" id="PS50928">
    <property type="entry name" value="ABC_TM1"/>
    <property type="match status" value="2"/>
</dbReference>
<feature type="transmembrane region" description="Helical" evidence="7">
    <location>
        <begin position="504"/>
        <end position="524"/>
    </location>
</feature>
<dbReference type="Proteomes" id="UP000076929">
    <property type="component" value="Chromosome"/>
</dbReference>
<feature type="domain" description="ABC transmembrane type-1" evidence="8">
    <location>
        <begin position="366"/>
        <end position="549"/>
    </location>
</feature>
<evidence type="ECO:0000256" key="4">
    <source>
        <dbReference type="ARBA" id="ARBA00022692"/>
    </source>
</evidence>
<dbReference type="InterPro" id="IPR035906">
    <property type="entry name" value="MetI-like_sf"/>
</dbReference>
<protein>
    <submittedName>
        <fullName evidence="9">Phosphonate ABC transporter permease</fullName>
    </submittedName>
</protein>
<comment type="subcellular location">
    <subcellularLocation>
        <location evidence="1 7">Cell membrane</location>
        <topology evidence="1 7">Multi-pass membrane protein</topology>
    </subcellularLocation>
</comment>
<evidence type="ECO:0000313" key="10">
    <source>
        <dbReference type="Proteomes" id="UP000076929"/>
    </source>
</evidence>
<evidence type="ECO:0000313" key="9">
    <source>
        <dbReference type="EMBL" id="ANE04539.1"/>
    </source>
</evidence>
<organism evidence="9 10">
    <name type="scientific">Corynebacterium crudilactis</name>
    <dbReference type="NCBI Taxonomy" id="1652495"/>
    <lineage>
        <taxon>Bacteria</taxon>
        <taxon>Bacillati</taxon>
        <taxon>Actinomycetota</taxon>
        <taxon>Actinomycetes</taxon>
        <taxon>Mycobacteriales</taxon>
        <taxon>Corynebacteriaceae</taxon>
        <taxon>Corynebacterium</taxon>
    </lineage>
</organism>
<feature type="transmembrane region" description="Helical" evidence="7">
    <location>
        <begin position="20"/>
        <end position="40"/>
    </location>
</feature>
<dbReference type="AlphaFoldDB" id="A0A172QV05"/>
<dbReference type="PANTHER" id="PTHR30043">
    <property type="entry name" value="PHOSPHONATES TRANSPORT SYSTEM PERMEASE PROTEIN"/>
    <property type="match status" value="1"/>
</dbReference>
<keyword evidence="10" id="KW-1185">Reference proteome</keyword>
<feature type="transmembrane region" description="Helical" evidence="7">
    <location>
        <begin position="245"/>
        <end position="262"/>
    </location>
</feature>
<dbReference type="SUPFAM" id="SSF161098">
    <property type="entry name" value="MetI-like"/>
    <property type="match status" value="2"/>
</dbReference>
<feature type="transmembrane region" description="Helical" evidence="7">
    <location>
        <begin position="78"/>
        <end position="104"/>
    </location>
</feature>
<dbReference type="InterPro" id="IPR000515">
    <property type="entry name" value="MetI-like"/>
</dbReference>
<evidence type="ECO:0000256" key="6">
    <source>
        <dbReference type="ARBA" id="ARBA00023136"/>
    </source>
</evidence>
<dbReference type="STRING" id="1652495.ccrud_10220"/>
<dbReference type="Gene3D" id="1.10.3720.10">
    <property type="entry name" value="MetI-like"/>
    <property type="match status" value="2"/>
</dbReference>
<evidence type="ECO:0000256" key="5">
    <source>
        <dbReference type="ARBA" id="ARBA00022989"/>
    </source>
</evidence>
<feature type="transmembrane region" description="Helical" evidence="7">
    <location>
        <begin position="219"/>
        <end position="239"/>
    </location>
</feature>
<sequence length="557" mass="59236">MRIVTSTQTPVMPIKKKTSIESMAAGVVLVLLLIGGIWSVNSLGINLGTIISSFENASNFVSRMFPLDFPPLGETLSLIFETLAIVFLATMLSVVLSVPTALLAARNTTTGKGMQWTSRAVIVLCRAIPDLVLAIIFLRMFGLGATAGIIAMGIHSVGMVAKLYADAIEELDDGARESIESAGGTRSQQILTSIPQVLMPQLIATALHRFDINLRTSVLLGYVGVGGIGLAIADSLRVLDYQRGMALAIIVLALCIVIELVSGSIRAVLMSNAGGGITGGTWVDQIFNKNRETGVNDLKLTPPWSTERFRRFGAYILVIVLAIASFIHVDMSLKDLWNGLLNLPKTLALFFPPSTGGSLTNLLEQLVITLQISLAATLIGGIIAIPIGIFAARNVVANKFVYQTFRVIIVVVRGIPELILAIIFVVISGLGGVAGTLALSVGAIGLLSKLVADSLEETDTKVQDALRAAGASEMQIFFSATVRQAAPAFVAHTMYLLDTNIRSATLLGVVGAGGVGFLLLNASRINQFDVVMMILILMVAVVLIVEALSMWLRKVVR</sequence>
<keyword evidence="2 7" id="KW-0813">Transport</keyword>
<dbReference type="OrthoDB" id="9808005at2"/>
<feature type="transmembrane region" description="Helical" evidence="7">
    <location>
        <begin position="312"/>
        <end position="329"/>
    </location>
</feature>
<proteinExistence type="inferred from homology"/>
<feature type="transmembrane region" description="Helical" evidence="7">
    <location>
        <begin position="368"/>
        <end position="392"/>
    </location>
</feature>
<dbReference type="RefSeq" id="WP_066567107.1">
    <property type="nucleotide sequence ID" value="NZ_CP015622.1"/>
</dbReference>
<name>A0A172QV05_9CORY</name>
<reference evidence="9 10" key="1">
    <citation type="submission" date="2016-05" db="EMBL/GenBank/DDBJ databases">
        <title>Complete genome sequence of Corynebacterium crudilactis, a new Corynebacterium species isolated from raw cow's milk.</title>
        <authorList>
            <person name="Christian R."/>
            <person name="Zimmermann J."/>
            <person name="Lipski A."/>
            <person name="Kalinowski J."/>
        </authorList>
    </citation>
    <scope>NUCLEOTIDE SEQUENCE [LARGE SCALE GENOMIC DNA]</scope>
    <source>
        <strain evidence="9 10">JZ16</strain>
    </source>
</reference>
<keyword evidence="4 7" id="KW-0812">Transmembrane</keyword>
<keyword evidence="5 7" id="KW-1133">Transmembrane helix</keyword>
<gene>
    <name evidence="9" type="ORF">ccrud_10220</name>
</gene>
<feature type="transmembrane region" description="Helical" evidence="7">
    <location>
        <begin position="530"/>
        <end position="552"/>
    </location>
</feature>
<comment type="similarity">
    <text evidence="7">Belongs to the binding-protein-dependent transport system permease family.</text>
</comment>
<evidence type="ECO:0000256" key="1">
    <source>
        <dbReference type="ARBA" id="ARBA00004651"/>
    </source>
</evidence>
<dbReference type="CDD" id="cd06261">
    <property type="entry name" value="TM_PBP2"/>
    <property type="match status" value="1"/>
</dbReference>
<dbReference type="InterPro" id="IPR005769">
    <property type="entry name" value="PhnE/PtxC"/>
</dbReference>
<dbReference type="GO" id="GO:0015416">
    <property type="term" value="F:ABC-type phosphonate transporter activity"/>
    <property type="evidence" value="ECO:0007669"/>
    <property type="project" value="InterPro"/>
</dbReference>
<feature type="domain" description="ABC transmembrane type-1" evidence="8">
    <location>
        <begin position="79"/>
        <end position="262"/>
    </location>
</feature>
<dbReference type="GO" id="GO:0005886">
    <property type="term" value="C:plasma membrane"/>
    <property type="evidence" value="ECO:0007669"/>
    <property type="project" value="UniProtKB-SubCell"/>
</dbReference>
<evidence type="ECO:0000256" key="7">
    <source>
        <dbReference type="RuleBase" id="RU363032"/>
    </source>
</evidence>
<evidence type="ECO:0000256" key="2">
    <source>
        <dbReference type="ARBA" id="ARBA00022448"/>
    </source>
</evidence>
<evidence type="ECO:0000259" key="8">
    <source>
        <dbReference type="PROSITE" id="PS50928"/>
    </source>
</evidence>
<keyword evidence="3" id="KW-1003">Cell membrane</keyword>
<dbReference type="PANTHER" id="PTHR30043:SF1">
    <property type="entry name" value="ABC TRANSPORT SYSTEM PERMEASE PROTEIN P69"/>
    <property type="match status" value="1"/>
</dbReference>